<evidence type="ECO:0000313" key="3">
    <source>
        <dbReference type="EMBL" id="KAK3024491.1"/>
    </source>
</evidence>
<gene>
    <name evidence="3" type="ORF">RJ639_043808</name>
</gene>
<feature type="compositionally biased region" description="Basic and acidic residues" evidence="1">
    <location>
        <begin position="1004"/>
        <end position="1020"/>
    </location>
</feature>
<dbReference type="PANTHER" id="PTHR46635:SF1">
    <property type="entry name" value="GLYCOSYL TRANSFERASE FAMILY 1 PROTEIN"/>
    <property type="match status" value="1"/>
</dbReference>
<dbReference type="Proteomes" id="UP001188597">
    <property type="component" value="Unassembled WGS sequence"/>
</dbReference>
<keyword evidence="2" id="KW-0472">Membrane</keyword>
<feature type="transmembrane region" description="Helical" evidence="2">
    <location>
        <begin position="50"/>
        <end position="71"/>
    </location>
</feature>
<feature type="compositionally biased region" description="Basic residues" evidence="1">
    <location>
        <begin position="1021"/>
        <end position="1033"/>
    </location>
</feature>
<protein>
    <recommendedName>
        <fullName evidence="5">Glycosyl transferase family 1 domain-containing protein</fullName>
    </recommendedName>
</protein>
<reference evidence="3" key="1">
    <citation type="submission" date="2022-12" db="EMBL/GenBank/DDBJ databases">
        <title>Draft genome assemblies for two species of Escallonia (Escalloniales).</title>
        <authorList>
            <person name="Chanderbali A."/>
            <person name="Dervinis C."/>
            <person name="Anghel I."/>
            <person name="Soltis D."/>
            <person name="Soltis P."/>
            <person name="Zapata F."/>
        </authorList>
    </citation>
    <scope>NUCLEOTIDE SEQUENCE</scope>
    <source>
        <strain evidence="3">UCBG64.0493</strain>
        <tissue evidence="3">Leaf</tissue>
    </source>
</reference>
<dbReference type="EMBL" id="JAVXUP010000600">
    <property type="protein sequence ID" value="KAK3024491.1"/>
    <property type="molecule type" value="Genomic_DNA"/>
</dbReference>
<dbReference type="Gene3D" id="3.40.50.2000">
    <property type="entry name" value="Glycogen Phosphorylase B"/>
    <property type="match status" value="1"/>
</dbReference>
<dbReference type="SUPFAM" id="SSF53756">
    <property type="entry name" value="UDP-Glycosyltransferase/glycogen phosphorylase"/>
    <property type="match status" value="1"/>
</dbReference>
<keyword evidence="4" id="KW-1185">Reference proteome</keyword>
<organism evidence="3 4">
    <name type="scientific">Escallonia herrerae</name>
    <dbReference type="NCBI Taxonomy" id="1293975"/>
    <lineage>
        <taxon>Eukaryota</taxon>
        <taxon>Viridiplantae</taxon>
        <taxon>Streptophyta</taxon>
        <taxon>Embryophyta</taxon>
        <taxon>Tracheophyta</taxon>
        <taxon>Spermatophyta</taxon>
        <taxon>Magnoliopsida</taxon>
        <taxon>eudicotyledons</taxon>
        <taxon>Gunneridae</taxon>
        <taxon>Pentapetalae</taxon>
        <taxon>asterids</taxon>
        <taxon>campanulids</taxon>
        <taxon>Escalloniales</taxon>
        <taxon>Escalloniaceae</taxon>
        <taxon>Escallonia</taxon>
    </lineage>
</organism>
<dbReference type="PANTHER" id="PTHR46635">
    <property type="entry name" value="GLYCOSYL TRANSFERASE FAMILY 1 PROTEIN"/>
    <property type="match status" value="1"/>
</dbReference>
<keyword evidence="2" id="KW-0812">Transmembrane</keyword>
<keyword evidence="2" id="KW-1133">Transmembrane helix</keyword>
<name>A0AA88WBB8_9ASTE</name>
<feature type="region of interest" description="Disordered" evidence="1">
    <location>
        <begin position="1004"/>
        <end position="1059"/>
    </location>
</feature>
<dbReference type="AlphaFoldDB" id="A0AA88WBB8"/>
<evidence type="ECO:0000313" key="4">
    <source>
        <dbReference type="Proteomes" id="UP001188597"/>
    </source>
</evidence>
<accession>A0AA88WBB8</accession>
<sequence>MGSVENGLAVKRDLHLLRSSSVTNGNGRNPFGQRPRSRLARFVLFKKIDYLQWICTVAVFLFFVVLFQMFLPGSVMEKSGGSGGEREGFSGDLTFLKEIGGLDFGEDIKFEPTTLMLKFAKEAREANMSSGSRRGVRFGFRKPKLALVFADLLVDPQQILMVTVAVALQEIGYDIEVYSLEDGPVADVWRNKGIGVKIMEASDKIKTSVDWLNYDGILLGSLEARPEEALVQEPYKSVPLIWTIHESALATHSRQYFSTGQIELVDDWKKVFNRATVVVFPNHVLPILYSAFDSGNYFVIPGSPAEAWEADRLGALHRENPHDKMNYGPDDFVIVVVGSQFLYRGLWLEHALVLQALSPFLADFPSETNSNPHLKIVILSGELRSNYSVAVEAIALNLRYPKGSVTHVSLDEDADSVLSRANFVIYGSFLEEQSFPDLLIRAMCFGKPIAAPDLSMIRKYQDADCIVINDQVDDRVNGYLFPKENIRVLTQIMSNMVSKGKLSPLAHNVASIGKRTAKNLMVSETVEGYASLLENVLKLPSEVAFPHNVSEIPLNLKAEWQWHSFEAIAVSEYPNRTLRIYKSLDWVEKQTNHTQRETSGSMTPPEEIFVRAIWEEEKSIALAYTGRRREEEELKGRSDQARGTWEEVYRSAKKADRSRNDLHERDEGELERTGQPLCIYEPYFGEGTWPFLHRTSLYRGLGLSTKGRRPGADDVDAPSRLPLLNNPYYRDVLGEVGAFFAIANRIDRIHKNAWIGFQSWRATARKCCSILKGGFKQEFLSKTAESAVLDAIQARRHGDTLYFWVRMDMDPRNRLQQDFWSFCDAINAGNCKFAFSEALKKMYGIKQDWSSLPPMPVDGDTWSVMHSWVLPTRSFLEFVMFSRIFVDALDAQIYEEHRQSGHCFLSLYKDKHCYSRVLELLVNVWAYHSARRMVYVNPKTGLMQEQHRLKSRRGQMWVKWFQYTTLKSMDEDLAEESDSDHPRKRWLWPSTGEVFWQGVYEKERNQRNKDKEKRRQQSKDKIRRIKRRTHQKVLGKYVKPPPEQMDNSNSTVVAASVIR</sequence>
<evidence type="ECO:0000256" key="1">
    <source>
        <dbReference type="SAM" id="MobiDB-lite"/>
    </source>
</evidence>
<proteinExistence type="predicted"/>
<comment type="caution">
    <text evidence="3">The sequence shown here is derived from an EMBL/GenBank/DDBJ whole genome shotgun (WGS) entry which is preliminary data.</text>
</comment>
<evidence type="ECO:0000256" key="2">
    <source>
        <dbReference type="SAM" id="Phobius"/>
    </source>
</evidence>
<evidence type="ECO:0008006" key="5">
    <source>
        <dbReference type="Google" id="ProtNLM"/>
    </source>
</evidence>